<evidence type="ECO:0000256" key="4">
    <source>
        <dbReference type="ARBA" id="ARBA00023163"/>
    </source>
</evidence>
<keyword evidence="2" id="KW-0805">Transcription regulation</keyword>
<dbReference type="GO" id="GO:0000976">
    <property type="term" value="F:transcription cis-regulatory region binding"/>
    <property type="evidence" value="ECO:0007669"/>
    <property type="project" value="TreeGrafter"/>
</dbReference>
<organism evidence="6 7">
    <name type="scientific">Chitinophaga japonensis</name>
    <name type="common">Flexibacter japonensis</name>
    <dbReference type="NCBI Taxonomy" id="104662"/>
    <lineage>
        <taxon>Bacteria</taxon>
        <taxon>Pseudomonadati</taxon>
        <taxon>Bacteroidota</taxon>
        <taxon>Chitinophagia</taxon>
        <taxon>Chitinophagales</taxon>
        <taxon>Chitinophagaceae</taxon>
        <taxon>Chitinophaga</taxon>
    </lineage>
</organism>
<accession>A0A562TCN7</accession>
<dbReference type="PANTHER" id="PTHR30126">
    <property type="entry name" value="HTH-TYPE TRANSCRIPTIONAL REGULATOR"/>
    <property type="match status" value="1"/>
</dbReference>
<evidence type="ECO:0000256" key="1">
    <source>
        <dbReference type="ARBA" id="ARBA00009437"/>
    </source>
</evidence>
<protein>
    <submittedName>
        <fullName evidence="6">DNA-binding transcriptional LysR family regulator</fullName>
    </submittedName>
</protein>
<evidence type="ECO:0000256" key="2">
    <source>
        <dbReference type="ARBA" id="ARBA00023015"/>
    </source>
</evidence>
<name>A0A562TCN7_CHIJA</name>
<evidence type="ECO:0000313" key="6">
    <source>
        <dbReference type="EMBL" id="TWI91038.1"/>
    </source>
</evidence>
<dbReference type="PRINTS" id="PR00039">
    <property type="entry name" value="HTHLYSR"/>
</dbReference>
<reference evidence="6 7" key="1">
    <citation type="journal article" date="2013" name="Stand. Genomic Sci.">
        <title>Genomic Encyclopedia of Type Strains, Phase I: The one thousand microbial genomes (KMG-I) project.</title>
        <authorList>
            <person name="Kyrpides N.C."/>
            <person name="Woyke T."/>
            <person name="Eisen J.A."/>
            <person name="Garrity G."/>
            <person name="Lilburn T.G."/>
            <person name="Beck B.J."/>
            <person name="Whitman W.B."/>
            <person name="Hugenholtz P."/>
            <person name="Klenk H.P."/>
        </authorList>
    </citation>
    <scope>NUCLEOTIDE SEQUENCE [LARGE SCALE GENOMIC DNA]</scope>
    <source>
        <strain evidence="6 7">DSM 13484</strain>
    </source>
</reference>
<sequence>MLNFEWYRTFKAIYQTGTLTGAAQELLISQPNVSQHLSSLESYIGQQLFERKPRKMVPTVYGKLFYTQIIEAVETLENVETHFRQDCLCSQLALTSIGGPKEFFHALLAEHINGIPSHIVVEFGVTRELMARLAKGELHFVLATHRTDEKNITYEPVLDERFLLVGGPGLDTADFTRHIAGGEMSKAEQWLAAQHWFAYNSDLMIIRRFWLRNFRKRPPLKPRFIIPDFDFILKAVSNGQGVTIASDYLVNPLLEQGVLKELWQGETATTNTIYLAYDPAKVTSQQVAMVRALFASMPAPQPVD</sequence>
<comment type="similarity">
    <text evidence="1">Belongs to the LysR transcriptional regulatory family.</text>
</comment>
<evidence type="ECO:0000259" key="5">
    <source>
        <dbReference type="PROSITE" id="PS50931"/>
    </source>
</evidence>
<dbReference type="SUPFAM" id="SSF53850">
    <property type="entry name" value="Periplasmic binding protein-like II"/>
    <property type="match status" value="1"/>
</dbReference>
<comment type="caution">
    <text evidence="6">The sequence shown here is derived from an EMBL/GenBank/DDBJ whole genome shotgun (WGS) entry which is preliminary data.</text>
</comment>
<proteinExistence type="inferred from homology"/>
<dbReference type="SUPFAM" id="SSF46785">
    <property type="entry name" value="Winged helix' DNA-binding domain"/>
    <property type="match status" value="1"/>
</dbReference>
<keyword evidence="3 6" id="KW-0238">DNA-binding</keyword>
<dbReference type="Pfam" id="PF03466">
    <property type="entry name" value="LysR_substrate"/>
    <property type="match status" value="1"/>
</dbReference>
<dbReference type="InterPro" id="IPR036390">
    <property type="entry name" value="WH_DNA-bd_sf"/>
</dbReference>
<keyword evidence="7" id="KW-1185">Reference proteome</keyword>
<dbReference type="Gene3D" id="1.10.10.10">
    <property type="entry name" value="Winged helix-like DNA-binding domain superfamily/Winged helix DNA-binding domain"/>
    <property type="match status" value="1"/>
</dbReference>
<dbReference type="InterPro" id="IPR000847">
    <property type="entry name" value="LysR_HTH_N"/>
</dbReference>
<dbReference type="AlphaFoldDB" id="A0A562TCN7"/>
<feature type="domain" description="HTH lysR-type" evidence="5">
    <location>
        <begin position="2"/>
        <end position="59"/>
    </location>
</feature>
<dbReference type="CDD" id="cd05466">
    <property type="entry name" value="PBP2_LTTR_substrate"/>
    <property type="match status" value="1"/>
</dbReference>
<dbReference type="GO" id="GO:0003700">
    <property type="term" value="F:DNA-binding transcription factor activity"/>
    <property type="evidence" value="ECO:0007669"/>
    <property type="project" value="InterPro"/>
</dbReference>
<evidence type="ECO:0000313" key="7">
    <source>
        <dbReference type="Proteomes" id="UP000316778"/>
    </source>
</evidence>
<dbReference type="EMBL" id="VLLG01000002">
    <property type="protein sequence ID" value="TWI91038.1"/>
    <property type="molecule type" value="Genomic_DNA"/>
</dbReference>
<dbReference type="PROSITE" id="PS50931">
    <property type="entry name" value="HTH_LYSR"/>
    <property type="match status" value="1"/>
</dbReference>
<dbReference type="InterPro" id="IPR005119">
    <property type="entry name" value="LysR_subst-bd"/>
</dbReference>
<dbReference type="Gene3D" id="3.40.190.10">
    <property type="entry name" value="Periplasmic binding protein-like II"/>
    <property type="match status" value="2"/>
</dbReference>
<gene>
    <name evidence="6" type="ORF">LX66_0399</name>
</gene>
<keyword evidence="4" id="KW-0804">Transcription</keyword>
<dbReference type="RefSeq" id="WP_145710209.1">
    <property type="nucleotide sequence ID" value="NZ_BAAAFY010000001.1"/>
</dbReference>
<dbReference type="PANTHER" id="PTHR30126:SF39">
    <property type="entry name" value="HTH-TYPE TRANSCRIPTIONAL REGULATOR CYSL"/>
    <property type="match status" value="1"/>
</dbReference>
<dbReference type="InterPro" id="IPR036388">
    <property type="entry name" value="WH-like_DNA-bd_sf"/>
</dbReference>
<dbReference type="Pfam" id="PF00126">
    <property type="entry name" value="HTH_1"/>
    <property type="match status" value="1"/>
</dbReference>
<dbReference type="OrthoDB" id="646694at2"/>
<evidence type="ECO:0000256" key="3">
    <source>
        <dbReference type="ARBA" id="ARBA00023125"/>
    </source>
</evidence>
<dbReference type="Proteomes" id="UP000316778">
    <property type="component" value="Unassembled WGS sequence"/>
</dbReference>